<feature type="region of interest" description="Disordered" evidence="1">
    <location>
        <begin position="50"/>
        <end position="82"/>
    </location>
</feature>
<keyword evidence="4" id="KW-1185">Reference proteome</keyword>
<evidence type="ECO:0000313" key="4">
    <source>
        <dbReference type="Proteomes" id="UP001165082"/>
    </source>
</evidence>
<evidence type="ECO:0008006" key="5">
    <source>
        <dbReference type="Google" id="ProtNLM"/>
    </source>
</evidence>
<comment type="caution">
    <text evidence="3">The sequence shown here is derived from an EMBL/GenBank/DDBJ whole genome shotgun (WGS) entry which is preliminary data.</text>
</comment>
<evidence type="ECO:0000256" key="1">
    <source>
        <dbReference type="SAM" id="MobiDB-lite"/>
    </source>
</evidence>
<keyword evidence="2" id="KW-0812">Transmembrane</keyword>
<reference evidence="3" key="1">
    <citation type="submission" date="2022-07" db="EMBL/GenBank/DDBJ databases">
        <title>Genome analysis of Parmales, a sister group of diatoms, reveals the evolutionary specialization of diatoms from phago-mixotrophs to photoautotrophs.</title>
        <authorList>
            <person name="Ban H."/>
            <person name="Sato S."/>
            <person name="Yoshikawa S."/>
            <person name="Kazumasa Y."/>
            <person name="Nakamura Y."/>
            <person name="Ichinomiya M."/>
            <person name="Saitoh K."/>
            <person name="Sato N."/>
            <person name="Blanc-Mathieu R."/>
            <person name="Endo H."/>
            <person name="Kuwata A."/>
            <person name="Ogata H."/>
        </authorList>
    </citation>
    <scope>NUCLEOTIDE SEQUENCE</scope>
</reference>
<dbReference type="EMBL" id="BRXZ01003205">
    <property type="protein sequence ID" value="GMH49772.1"/>
    <property type="molecule type" value="Genomic_DNA"/>
</dbReference>
<dbReference type="AlphaFoldDB" id="A0A9W7DPE9"/>
<feature type="compositionally biased region" description="Basic and acidic residues" evidence="1">
    <location>
        <begin position="50"/>
        <end position="69"/>
    </location>
</feature>
<feature type="non-terminal residue" evidence="3">
    <location>
        <position position="1"/>
    </location>
</feature>
<protein>
    <recommendedName>
        <fullName evidence="5">Transmembrane protein</fullName>
    </recommendedName>
</protein>
<keyword evidence="2" id="KW-0472">Membrane</keyword>
<accession>A0A9W7DPE9</accession>
<organism evidence="3 4">
    <name type="scientific">Triparma retinervis</name>
    <dbReference type="NCBI Taxonomy" id="2557542"/>
    <lineage>
        <taxon>Eukaryota</taxon>
        <taxon>Sar</taxon>
        <taxon>Stramenopiles</taxon>
        <taxon>Ochrophyta</taxon>
        <taxon>Bolidophyceae</taxon>
        <taxon>Parmales</taxon>
        <taxon>Triparmaceae</taxon>
        <taxon>Triparma</taxon>
    </lineage>
</organism>
<evidence type="ECO:0000313" key="3">
    <source>
        <dbReference type="EMBL" id="GMH49772.1"/>
    </source>
</evidence>
<feature type="transmembrane region" description="Helical" evidence="2">
    <location>
        <begin position="30"/>
        <end position="46"/>
    </location>
</feature>
<name>A0A9W7DPE9_9STRA</name>
<sequence length="82" mass="9381">MRKQSAQGLTLVLSLSLVHNFVSSPLHRILILSTLSLVVWVISVKTDKEGRPLREEEESKRKEEEITKEVRRRVSSKNLSLA</sequence>
<keyword evidence="2" id="KW-1133">Transmembrane helix</keyword>
<evidence type="ECO:0000256" key="2">
    <source>
        <dbReference type="SAM" id="Phobius"/>
    </source>
</evidence>
<gene>
    <name evidence="3" type="ORF">TrRE_jg4119</name>
</gene>
<dbReference type="Proteomes" id="UP001165082">
    <property type="component" value="Unassembled WGS sequence"/>
</dbReference>
<proteinExistence type="predicted"/>